<reference evidence="1 2" key="1">
    <citation type="journal article" date="2018" name="Front. Plant Sci.">
        <title>Red Clover (Trifolium pratense) and Zigzag Clover (T. medium) - A Picture of Genomic Similarities and Differences.</title>
        <authorList>
            <person name="Dluhosova J."/>
            <person name="Istvanek J."/>
            <person name="Nedelnik J."/>
            <person name="Repkova J."/>
        </authorList>
    </citation>
    <scope>NUCLEOTIDE SEQUENCE [LARGE SCALE GENOMIC DNA]</scope>
    <source>
        <strain evidence="2">cv. 10/8</strain>
        <tissue evidence="1">Leaf</tissue>
    </source>
</reference>
<evidence type="ECO:0000313" key="1">
    <source>
        <dbReference type="EMBL" id="MCI07027.1"/>
    </source>
</evidence>
<accession>A0A392P4U9</accession>
<organism evidence="1 2">
    <name type="scientific">Trifolium medium</name>
    <dbReference type="NCBI Taxonomy" id="97028"/>
    <lineage>
        <taxon>Eukaryota</taxon>
        <taxon>Viridiplantae</taxon>
        <taxon>Streptophyta</taxon>
        <taxon>Embryophyta</taxon>
        <taxon>Tracheophyta</taxon>
        <taxon>Spermatophyta</taxon>
        <taxon>Magnoliopsida</taxon>
        <taxon>eudicotyledons</taxon>
        <taxon>Gunneridae</taxon>
        <taxon>Pentapetalae</taxon>
        <taxon>rosids</taxon>
        <taxon>fabids</taxon>
        <taxon>Fabales</taxon>
        <taxon>Fabaceae</taxon>
        <taxon>Papilionoideae</taxon>
        <taxon>50 kb inversion clade</taxon>
        <taxon>NPAAA clade</taxon>
        <taxon>Hologalegina</taxon>
        <taxon>IRL clade</taxon>
        <taxon>Trifolieae</taxon>
        <taxon>Trifolium</taxon>
    </lineage>
</organism>
<sequence length="33" mass="3579">MLHRGVGKMMLRLIQGFFGTGSGGTEPDDLTKK</sequence>
<proteinExistence type="predicted"/>
<dbReference type="AlphaFoldDB" id="A0A392P4U9"/>
<keyword evidence="1" id="KW-0540">Nuclease</keyword>
<protein>
    <submittedName>
        <fullName evidence="1">Crossover junction endonuclease MUS81-like protein</fullName>
    </submittedName>
</protein>
<keyword evidence="1" id="KW-0378">Hydrolase</keyword>
<keyword evidence="1" id="KW-0255">Endonuclease</keyword>
<dbReference type="GO" id="GO:0004519">
    <property type="term" value="F:endonuclease activity"/>
    <property type="evidence" value="ECO:0007669"/>
    <property type="project" value="UniProtKB-KW"/>
</dbReference>
<name>A0A392P4U9_9FABA</name>
<dbReference type="Proteomes" id="UP000265520">
    <property type="component" value="Unassembled WGS sequence"/>
</dbReference>
<evidence type="ECO:0000313" key="2">
    <source>
        <dbReference type="Proteomes" id="UP000265520"/>
    </source>
</evidence>
<comment type="caution">
    <text evidence="1">The sequence shown here is derived from an EMBL/GenBank/DDBJ whole genome shotgun (WGS) entry which is preliminary data.</text>
</comment>
<feature type="non-terminal residue" evidence="1">
    <location>
        <position position="33"/>
    </location>
</feature>
<dbReference type="EMBL" id="LXQA010063895">
    <property type="protein sequence ID" value="MCI07027.1"/>
    <property type="molecule type" value="Genomic_DNA"/>
</dbReference>
<keyword evidence="2" id="KW-1185">Reference proteome</keyword>